<gene>
    <name evidence="7" type="ORF">KEG57_13540</name>
</gene>
<dbReference type="EMBL" id="JAGTJJ010000005">
    <property type="protein sequence ID" value="MDC3981530.1"/>
    <property type="molecule type" value="Genomic_DNA"/>
</dbReference>
<keyword evidence="8" id="KW-1185">Reference proteome</keyword>
<evidence type="ECO:0000256" key="5">
    <source>
        <dbReference type="SAM" id="SignalP"/>
    </source>
</evidence>
<keyword evidence="2 5" id="KW-0732">Signal</keyword>
<feature type="compositionally biased region" description="Gly residues" evidence="4">
    <location>
        <begin position="27"/>
        <end position="68"/>
    </location>
</feature>
<dbReference type="InterPro" id="IPR011658">
    <property type="entry name" value="PA14_dom"/>
</dbReference>
<name>A0A9X4ASV5_9BACT</name>
<comment type="caution">
    <text evidence="7">The sequence shown here is derived from an EMBL/GenBank/DDBJ whole genome shotgun (WGS) entry which is preliminary data.</text>
</comment>
<comment type="similarity">
    <text evidence="1">Belongs to the prespore-cell-inducing factor family.</text>
</comment>
<dbReference type="InterPro" id="IPR011874">
    <property type="entry name" value="Fibro_Slime"/>
</dbReference>
<proteinExistence type="inferred from homology"/>
<evidence type="ECO:0000256" key="1">
    <source>
        <dbReference type="ARBA" id="ARBA00008709"/>
    </source>
</evidence>
<dbReference type="InterPro" id="IPR051154">
    <property type="entry name" value="Prespore-cell_inducing_factor"/>
</dbReference>
<evidence type="ECO:0000313" key="8">
    <source>
        <dbReference type="Proteomes" id="UP001151081"/>
    </source>
</evidence>
<evidence type="ECO:0000256" key="3">
    <source>
        <dbReference type="ARBA" id="ARBA00023180"/>
    </source>
</evidence>
<dbReference type="Pfam" id="PF07691">
    <property type="entry name" value="PA14"/>
    <property type="match status" value="1"/>
</dbReference>
<dbReference type="InterPro" id="IPR037524">
    <property type="entry name" value="PA14/GLEYA"/>
</dbReference>
<dbReference type="PROSITE" id="PS51257">
    <property type="entry name" value="PROKAR_LIPOPROTEIN"/>
    <property type="match status" value="1"/>
</dbReference>
<dbReference type="GO" id="GO:0005576">
    <property type="term" value="C:extracellular region"/>
    <property type="evidence" value="ECO:0007669"/>
    <property type="project" value="TreeGrafter"/>
</dbReference>
<organism evidence="7 8">
    <name type="scientific">Polyangium jinanense</name>
    <dbReference type="NCBI Taxonomy" id="2829994"/>
    <lineage>
        <taxon>Bacteria</taxon>
        <taxon>Pseudomonadati</taxon>
        <taxon>Myxococcota</taxon>
        <taxon>Polyangia</taxon>
        <taxon>Polyangiales</taxon>
        <taxon>Polyangiaceae</taxon>
        <taxon>Polyangium</taxon>
    </lineage>
</organism>
<feature type="region of interest" description="Disordered" evidence="4">
    <location>
        <begin position="27"/>
        <end position="82"/>
    </location>
</feature>
<dbReference type="AlphaFoldDB" id="A0A9X4ASV5"/>
<dbReference type="Proteomes" id="UP001151081">
    <property type="component" value="Unassembled WGS sequence"/>
</dbReference>
<evidence type="ECO:0000313" key="7">
    <source>
        <dbReference type="EMBL" id="MDC3981530.1"/>
    </source>
</evidence>
<feature type="signal peptide" evidence="5">
    <location>
        <begin position="1"/>
        <end position="26"/>
    </location>
</feature>
<evidence type="ECO:0000256" key="2">
    <source>
        <dbReference type="ARBA" id="ARBA00022729"/>
    </source>
</evidence>
<evidence type="ECO:0000259" key="6">
    <source>
        <dbReference type="PROSITE" id="PS51820"/>
    </source>
</evidence>
<evidence type="ECO:0000256" key="4">
    <source>
        <dbReference type="SAM" id="MobiDB-lite"/>
    </source>
</evidence>
<feature type="domain" description="PA14" evidence="6">
    <location>
        <begin position="179"/>
        <end position="332"/>
    </location>
</feature>
<dbReference type="PROSITE" id="PS51820">
    <property type="entry name" value="PA14"/>
    <property type="match status" value="1"/>
</dbReference>
<accession>A0A9X4ASV5</accession>
<dbReference type="NCBIfam" id="TIGR02148">
    <property type="entry name" value="Fibro_Slime"/>
    <property type="match status" value="1"/>
</dbReference>
<dbReference type="RefSeq" id="WP_272420199.1">
    <property type="nucleotide sequence ID" value="NZ_JAGTJJ010000005.1"/>
</dbReference>
<protein>
    <submittedName>
        <fullName evidence="7">Fibro-slime domain-containing protein</fullName>
    </submittedName>
</protein>
<dbReference type="PANTHER" id="PTHR31137">
    <property type="entry name" value="PROTEIN PSIB-RELATED-RELATED"/>
    <property type="match status" value="1"/>
</dbReference>
<feature type="chain" id="PRO_5040794702" evidence="5">
    <location>
        <begin position="27"/>
        <end position="334"/>
    </location>
</feature>
<sequence>MLRRPLLFASLGVAIFGSIACSATSAGPGGSGGGGSGSGSSGASSGGSGGEGGLILVGSGGSGGGGGPDKPPPKIDETLPPGFTAETTYGGWKILGLLEDFNEPSDNVCANVLRAIARDFTQAHIDFGQEKPASWTAPGLYMGHVLPLLPADRKPDVNPSRTPLDVIEAFDDWYRNIDGVNVPFVIDLWLEPDPNKEGYFLFDSNSFFPLDKWNTSPGDVQIGGNDVGPHNFLFTIELHTAFEYKGGEIFNFRGDDDVFVFINDKLAVDIGGIHGPLEGNVNLDARAAELGITVGNVYKLDLFQAERNPGGSNFRIETSLDFRACGILPSDVPK</sequence>
<keyword evidence="3" id="KW-0325">Glycoprotein</keyword>
<reference evidence="7 8" key="1">
    <citation type="submission" date="2021-04" db="EMBL/GenBank/DDBJ databases">
        <title>Genome analysis of Polyangium sp.</title>
        <authorList>
            <person name="Li Y."/>
            <person name="Wang J."/>
        </authorList>
    </citation>
    <scope>NUCLEOTIDE SEQUENCE [LARGE SCALE GENOMIC DNA]</scope>
    <source>
        <strain evidence="7 8">SDU14</strain>
    </source>
</reference>